<organism evidence="1 2">
    <name type="scientific">Schistosoma margrebowiei</name>
    <dbReference type="NCBI Taxonomy" id="48269"/>
    <lineage>
        <taxon>Eukaryota</taxon>
        <taxon>Metazoa</taxon>
        <taxon>Spiralia</taxon>
        <taxon>Lophotrochozoa</taxon>
        <taxon>Platyhelminthes</taxon>
        <taxon>Trematoda</taxon>
        <taxon>Digenea</taxon>
        <taxon>Strigeidida</taxon>
        <taxon>Schistosomatoidea</taxon>
        <taxon>Schistosomatidae</taxon>
        <taxon>Schistosoma</taxon>
    </lineage>
</organism>
<dbReference type="Proteomes" id="UP000277204">
    <property type="component" value="Unassembled WGS sequence"/>
</dbReference>
<evidence type="ECO:0000313" key="2">
    <source>
        <dbReference type="Proteomes" id="UP000277204"/>
    </source>
</evidence>
<proteinExistence type="predicted"/>
<dbReference type="AlphaFoldDB" id="A0A183MAQ2"/>
<reference evidence="1 2" key="1">
    <citation type="submission" date="2018-11" db="EMBL/GenBank/DDBJ databases">
        <authorList>
            <consortium name="Pathogen Informatics"/>
        </authorList>
    </citation>
    <scope>NUCLEOTIDE SEQUENCE [LARGE SCALE GENOMIC DNA]</scope>
    <source>
        <strain evidence="1 2">Zambia</strain>
    </source>
</reference>
<keyword evidence="2" id="KW-1185">Reference proteome</keyword>
<gene>
    <name evidence="1" type="ORF">SMRZ_LOCUS13127</name>
</gene>
<name>A0A183MAQ2_9TREM</name>
<dbReference type="EMBL" id="UZAI01009162">
    <property type="protein sequence ID" value="VDP04047.1"/>
    <property type="molecule type" value="Genomic_DNA"/>
</dbReference>
<accession>A0A183MAQ2</accession>
<sequence length="45" mass="5374">MMQKMMMGFQRVLKGGNEFVQEIYKCVLHTFQMISHPCTQNPYTF</sequence>
<evidence type="ECO:0000313" key="1">
    <source>
        <dbReference type="EMBL" id="VDP04047.1"/>
    </source>
</evidence>
<protein>
    <submittedName>
        <fullName evidence="1">Uncharacterized protein</fullName>
    </submittedName>
</protein>